<dbReference type="InterPro" id="IPR003018">
    <property type="entry name" value="GAF"/>
</dbReference>
<dbReference type="PANTHER" id="PTHR33744">
    <property type="entry name" value="CARBOHYDRATE DIACID REGULATOR"/>
    <property type="match status" value="1"/>
</dbReference>
<dbReference type="SUPFAM" id="SSF55781">
    <property type="entry name" value="GAF domain-like"/>
    <property type="match status" value="1"/>
</dbReference>
<sequence length="544" mass="57437">MLAPPRHRHPGDEPATTIWDALEAIQRYELDPPNMLDAVVALSVELFGATAGWFSDDGADGRTHLAGNDPLDWVEAVPREGVEDAARRGGSAITTVVPGPGGQPTRVAAAPVALADRILGVLCIAGAHGPDDLPALELIASHAAVGLDSGRRHASAAAEALTLREAFAGAYRLTGVLFRNEGLQQLQRALDDLVSPPTRVLVAPDAAPDAPEDHGEPIMSAGSQLGCIVVEGGSSRMTTVDRYLVADAARLVAIELRRQQAVDEAESTFRGTLLEELVDLPDGASGARARIALRLQQAGLDLLRVTPLIALQAVDTAIDPTYVLRRVRDGAARLSGQMVSKVLAFERAGRIVLATHSSDGDSMVRNLASQLASHLADVGLPVLVGVSGSTTNVADAHLQAITCLQILRDRGDDGGVLRAEDLGPLAALLSVPDLGQSRSFVSEVLGELVATDRTMRIPLLETFVAYIESDGTRSSLADRLYIHPSTLKYRLGIVESVVGPSIADPDAALRFQTAVTTLRILEARGASPFSADQRPATEILEQRS</sequence>
<dbReference type="InterPro" id="IPR042070">
    <property type="entry name" value="PucR_C-HTH_sf"/>
</dbReference>
<dbReference type="PANTHER" id="PTHR33744:SF1">
    <property type="entry name" value="DNA-BINDING TRANSCRIPTIONAL ACTIVATOR ADER"/>
    <property type="match status" value="1"/>
</dbReference>
<reference evidence="3 4" key="1">
    <citation type="journal article" date="2013" name="Biodegradation">
        <title>Quantitative proteomic analysis of ibuprofen-degrading Patulibacter sp. strain I11.</title>
        <authorList>
            <person name="Almeida B."/>
            <person name="Kjeldal H."/>
            <person name="Lolas I."/>
            <person name="Knudsen A.D."/>
            <person name="Carvalho G."/>
            <person name="Nielsen K.L."/>
            <person name="Barreto Crespo M.T."/>
            <person name="Stensballe A."/>
            <person name="Nielsen J.L."/>
        </authorList>
    </citation>
    <scope>NUCLEOTIDE SEQUENCE [LARGE SCALE GENOMIC DNA]</scope>
    <source>
        <strain evidence="3 4">I11</strain>
    </source>
</reference>
<organism evidence="3 4">
    <name type="scientific">Patulibacter medicamentivorans</name>
    <dbReference type="NCBI Taxonomy" id="1097667"/>
    <lineage>
        <taxon>Bacteria</taxon>
        <taxon>Bacillati</taxon>
        <taxon>Actinomycetota</taxon>
        <taxon>Thermoleophilia</taxon>
        <taxon>Solirubrobacterales</taxon>
        <taxon>Patulibacteraceae</taxon>
        <taxon>Patulibacter</taxon>
    </lineage>
</organism>
<feature type="domain" description="GAF" evidence="1">
    <location>
        <begin position="30"/>
        <end position="148"/>
    </location>
</feature>
<evidence type="ECO:0000259" key="1">
    <source>
        <dbReference type="Pfam" id="PF13185"/>
    </source>
</evidence>
<keyword evidence="4" id="KW-1185">Reference proteome</keyword>
<evidence type="ECO:0000259" key="2">
    <source>
        <dbReference type="Pfam" id="PF13556"/>
    </source>
</evidence>
<dbReference type="EMBL" id="AGUD01000006">
    <property type="protein sequence ID" value="EHN12875.1"/>
    <property type="molecule type" value="Genomic_DNA"/>
</dbReference>
<accession>H0E072</accession>
<dbReference type="Gene3D" id="3.30.450.40">
    <property type="match status" value="1"/>
</dbReference>
<dbReference type="InterPro" id="IPR029016">
    <property type="entry name" value="GAF-like_dom_sf"/>
</dbReference>
<protein>
    <submittedName>
        <fullName evidence="3">GAF domain protein</fullName>
    </submittedName>
</protein>
<feature type="domain" description="PucR C-terminal helix-turn-helix" evidence="2">
    <location>
        <begin position="459"/>
        <end position="515"/>
    </location>
</feature>
<gene>
    <name evidence="3" type="ORF">PAI11_01800</name>
</gene>
<dbReference type="InterPro" id="IPR025736">
    <property type="entry name" value="PucR_C-HTH_dom"/>
</dbReference>
<name>H0E072_9ACTN</name>
<dbReference type="Proteomes" id="UP000005143">
    <property type="component" value="Unassembled WGS sequence"/>
</dbReference>
<comment type="caution">
    <text evidence="3">The sequence shown here is derived from an EMBL/GenBank/DDBJ whole genome shotgun (WGS) entry which is preliminary data.</text>
</comment>
<dbReference type="Pfam" id="PF13556">
    <property type="entry name" value="HTH_30"/>
    <property type="match status" value="1"/>
</dbReference>
<dbReference type="InterPro" id="IPR051448">
    <property type="entry name" value="CdaR-like_regulators"/>
</dbReference>
<dbReference type="AlphaFoldDB" id="H0E072"/>
<proteinExistence type="predicted"/>
<dbReference type="Gene3D" id="1.10.10.2840">
    <property type="entry name" value="PucR C-terminal helix-turn-helix domain"/>
    <property type="match status" value="1"/>
</dbReference>
<evidence type="ECO:0000313" key="4">
    <source>
        <dbReference type="Proteomes" id="UP000005143"/>
    </source>
</evidence>
<dbReference type="Pfam" id="PF13185">
    <property type="entry name" value="GAF_2"/>
    <property type="match status" value="1"/>
</dbReference>
<evidence type="ECO:0000313" key="3">
    <source>
        <dbReference type="EMBL" id="EHN12875.1"/>
    </source>
</evidence>